<dbReference type="SUPFAM" id="SSF46785">
    <property type="entry name" value="Winged helix' DNA-binding domain"/>
    <property type="match status" value="1"/>
</dbReference>
<dbReference type="InterPro" id="IPR036390">
    <property type="entry name" value="WH_DNA-bd_sf"/>
</dbReference>
<comment type="similarity">
    <text evidence="1">Belongs to the LysR transcriptional regulatory family.</text>
</comment>
<keyword evidence="4" id="KW-0804">Transcription</keyword>
<sequence>MVLRRTTLRCLLLSKVDFHGTNTVQGNCYLLDSVRTIELYLPNWSNWLNYSMPNLRKIDPLLLEVLIAIADSGSFAAAAERVGRTKSAVSMQMKRLQTLFPNTPIFETRGRKRRFTQHGEQMLAHARAILQLNETLWRKMAQSHGSGIVRLGAPDDYAYALLPDILERFGQRFPHVQVELTCEPSEFLSERIGRNEIDLALVSRRPNDDASRVIRIEPVVWAKARGKYLDMTQPLPLAVFQPGCVARAQIIEACAKANLPYRIAYSSHSLAGILSPVRAGLAVAAIARCSVPDDLDVIEPGHVLPDVQGIDLALMKSGSRGQTVFVNHLMEEICASLAS</sequence>
<reference evidence="6" key="1">
    <citation type="journal article" date="2015" name="Int. J. Syst. Evol. Microbiol.">
        <title>Rhizobium oryzicola sp. nov., potential plant-growth-promoting endophytic bacteria isolated from rice roots.</title>
        <authorList>
            <person name="Zhang X.X."/>
            <person name="Gao J.S."/>
            <person name="Cao Y.H."/>
            <person name="Sheirdil R.A."/>
            <person name="Wang X.C."/>
            <person name="Zhang L."/>
        </authorList>
    </citation>
    <scope>NUCLEOTIDE SEQUENCE</scope>
    <source>
        <strain evidence="6">05753</strain>
    </source>
</reference>
<comment type="caution">
    <text evidence="6">The sequence shown here is derived from an EMBL/GenBank/DDBJ whole genome shotgun (WGS) entry which is preliminary data.</text>
</comment>
<name>A0ABT8SVH2_9HYPH</name>
<gene>
    <name evidence="6" type="ORF">Q2T52_10085</name>
</gene>
<dbReference type="InterPro" id="IPR005119">
    <property type="entry name" value="LysR_subst-bd"/>
</dbReference>
<dbReference type="Proteomes" id="UP001169006">
    <property type="component" value="Unassembled WGS sequence"/>
</dbReference>
<dbReference type="PANTHER" id="PTHR30579:SF7">
    <property type="entry name" value="HTH-TYPE TRANSCRIPTIONAL REGULATOR LRHA-RELATED"/>
    <property type="match status" value="1"/>
</dbReference>
<evidence type="ECO:0000256" key="2">
    <source>
        <dbReference type="ARBA" id="ARBA00023015"/>
    </source>
</evidence>
<reference evidence="6" key="2">
    <citation type="submission" date="2023-07" db="EMBL/GenBank/DDBJ databases">
        <authorList>
            <person name="Sun H."/>
        </authorList>
    </citation>
    <scope>NUCLEOTIDE SEQUENCE</scope>
    <source>
        <strain evidence="6">05753</strain>
    </source>
</reference>
<feature type="domain" description="HTH lysR-type" evidence="5">
    <location>
        <begin position="58"/>
        <end position="116"/>
    </location>
</feature>
<evidence type="ECO:0000256" key="3">
    <source>
        <dbReference type="ARBA" id="ARBA00023125"/>
    </source>
</evidence>
<dbReference type="Pfam" id="PF03466">
    <property type="entry name" value="LysR_substrate"/>
    <property type="match status" value="1"/>
</dbReference>
<dbReference type="Gene3D" id="3.40.190.10">
    <property type="entry name" value="Periplasmic binding protein-like II"/>
    <property type="match status" value="2"/>
</dbReference>
<evidence type="ECO:0000256" key="1">
    <source>
        <dbReference type="ARBA" id="ARBA00009437"/>
    </source>
</evidence>
<dbReference type="Gene3D" id="1.10.10.10">
    <property type="entry name" value="Winged helix-like DNA-binding domain superfamily/Winged helix DNA-binding domain"/>
    <property type="match status" value="1"/>
</dbReference>
<accession>A0ABT8SVH2</accession>
<dbReference type="InterPro" id="IPR036388">
    <property type="entry name" value="WH-like_DNA-bd_sf"/>
</dbReference>
<protein>
    <submittedName>
        <fullName evidence="6">LysR substrate-binding domain-containing protein</fullName>
    </submittedName>
</protein>
<evidence type="ECO:0000259" key="5">
    <source>
        <dbReference type="PROSITE" id="PS50931"/>
    </source>
</evidence>
<keyword evidence="7" id="KW-1185">Reference proteome</keyword>
<dbReference type="RefSeq" id="WP_302076588.1">
    <property type="nucleotide sequence ID" value="NZ_JAUKWQ010000002.1"/>
</dbReference>
<organism evidence="6 7">
    <name type="scientific">Rhizobium oryzicola</name>
    <dbReference type="NCBI Taxonomy" id="1232668"/>
    <lineage>
        <taxon>Bacteria</taxon>
        <taxon>Pseudomonadati</taxon>
        <taxon>Pseudomonadota</taxon>
        <taxon>Alphaproteobacteria</taxon>
        <taxon>Hyphomicrobiales</taxon>
        <taxon>Rhizobiaceae</taxon>
        <taxon>Rhizobium/Agrobacterium group</taxon>
        <taxon>Rhizobium</taxon>
    </lineage>
</organism>
<dbReference type="EMBL" id="JAUKWQ010000002">
    <property type="protein sequence ID" value="MDO1582449.1"/>
    <property type="molecule type" value="Genomic_DNA"/>
</dbReference>
<proteinExistence type="inferred from homology"/>
<keyword evidence="2" id="KW-0805">Transcription regulation</keyword>
<keyword evidence="3" id="KW-0238">DNA-binding</keyword>
<dbReference type="InterPro" id="IPR050176">
    <property type="entry name" value="LTTR"/>
</dbReference>
<dbReference type="Pfam" id="PF00126">
    <property type="entry name" value="HTH_1"/>
    <property type="match status" value="1"/>
</dbReference>
<dbReference type="InterPro" id="IPR000847">
    <property type="entry name" value="LysR_HTH_N"/>
</dbReference>
<dbReference type="PANTHER" id="PTHR30579">
    <property type="entry name" value="TRANSCRIPTIONAL REGULATOR"/>
    <property type="match status" value="1"/>
</dbReference>
<evidence type="ECO:0000313" key="7">
    <source>
        <dbReference type="Proteomes" id="UP001169006"/>
    </source>
</evidence>
<evidence type="ECO:0000256" key="4">
    <source>
        <dbReference type="ARBA" id="ARBA00023163"/>
    </source>
</evidence>
<dbReference type="SUPFAM" id="SSF53850">
    <property type="entry name" value="Periplasmic binding protein-like II"/>
    <property type="match status" value="1"/>
</dbReference>
<evidence type="ECO:0000313" key="6">
    <source>
        <dbReference type="EMBL" id="MDO1582449.1"/>
    </source>
</evidence>
<dbReference type="PROSITE" id="PS50931">
    <property type="entry name" value="HTH_LYSR"/>
    <property type="match status" value="1"/>
</dbReference>